<organism evidence="1 2">
    <name type="scientific">Lecanicillium saksenae</name>
    <dbReference type="NCBI Taxonomy" id="468837"/>
    <lineage>
        <taxon>Eukaryota</taxon>
        <taxon>Fungi</taxon>
        <taxon>Dikarya</taxon>
        <taxon>Ascomycota</taxon>
        <taxon>Pezizomycotina</taxon>
        <taxon>Sordariomycetes</taxon>
        <taxon>Hypocreomycetidae</taxon>
        <taxon>Hypocreales</taxon>
        <taxon>Cordycipitaceae</taxon>
        <taxon>Lecanicillium</taxon>
    </lineage>
</organism>
<evidence type="ECO:0000313" key="1">
    <source>
        <dbReference type="EMBL" id="KAJ3472302.1"/>
    </source>
</evidence>
<reference evidence="1" key="1">
    <citation type="submission" date="2022-07" db="EMBL/GenBank/DDBJ databases">
        <title>Genome Sequence of Lecanicillium saksenae.</title>
        <authorList>
            <person name="Buettner E."/>
        </authorList>
    </citation>
    <scope>NUCLEOTIDE SEQUENCE</scope>
    <source>
        <strain evidence="1">VT-O1</strain>
    </source>
</reference>
<evidence type="ECO:0000313" key="2">
    <source>
        <dbReference type="Proteomes" id="UP001148737"/>
    </source>
</evidence>
<comment type="caution">
    <text evidence="1">The sequence shown here is derived from an EMBL/GenBank/DDBJ whole genome shotgun (WGS) entry which is preliminary data.</text>
</comment>
<name>A0ACC1QEF8_9HYPO</name>
<dbReference type="EMBL" id="JANAKD010003257">
    <property type="protein sequence ID" value="KAJ3472302.1"/>
    <property type="molecule type" value="Genomic_DNA"/>
</dbReference>
<keyword evidence="2" id="KW-1185">Reference proteome</keyword>
<protein>
    <submittedName>
        <fullName evidence="1">Uncharacterized protein</fullName>
    </submittedName>
</protein>
<dbReference type="Proteomes" id="UP001148737">
    <property type="component" value="Unassembled WGS sequence"/>
</dbReference>
<accession>A0ACC1QEF8</accession>
<gene>
    <name evidence="1" type="ORF">NLG97_g11105</name>
</gene>
<proteinExistence type="predicted"/>
<sequence>MGAILNGLAAYGTILPYAGTFLNFVSYAAGAVRLSALSHFRTIWVATHDSIGLGEDGPTHQPIETLAHFRALPNCMVWRPADGNETSAAYHVALTSKNTPSIVALSRQNLPQLEGCTIEKASKGAYVLQEVEGANITLISTGSEVSICIDAAKELAEKHGLKARLVSIPCWEVFDTQSKEYRLSVLPDGVPVLSVEVMSTMGWERYSHEQFGLNRFGASGAYKDVYKKFEFTPEGIAKRAVATVNFWKDVPNIRSPLNRAFQQLI</sequence>